<dbReference type="AlphaFoldDB" id="A0A151NJ40"/>
<name>A0A151NJ40_ALLMI</name>
<accession>A0A151NJ40</accession>
<proteinExistence type="predicted"/>
<comment type="caution">
    <text evidence="1">The sequence shown here is derived from an EMBL/GenBank/DDBJ whole genome shotgun (WGS) entry which is preliminary data.</text>
</comment>
<protein>
    <submittedName>
        <fullName evidence="1">Uncharacterized protein</fullName>
    </submittedName>
</protein>
<dbReference type="Proteomes" id="UP000050525">
    <property type="component" value="Unassembled WGS sequence"/>
</dbReference>
<dbReference type="EMBL" id="AKHW03002907">
    <property type="protein sequence ID" value="KYO36811.1"/>
    <property type="molecule type" value="Genomic_DNA"/>
</dbReference>
<reference evidence="1 2" key="1">
    <citation type="journal article" date="2012" name="Genome Biol.">
        <title>Sequencing three crocodilian genomes to illuminate the evolution of archosaurs and amniotes.</title>
        <authorList>
            <person name="St John J.A."/>
            <person name="Braun E.L."/>
            <person name="Isberg S.R."/>
            <person name="Miles L.G."/>
            <person name="Chong A.Y."/>
            <person name="Gongora J."/>
            <person name="Dalzell P."/>
            <person name="Moran C."/>
            <person name="Bed'hom B."/>
            <person name="Abzhanov A."/>
            <person name="Burgess S.C."/>
            <person name="Cooksey A.M."/>
            <person name="Castoe T.A."/>
            <person name="Crawford N.G."/>
            <person name="Densmore L.D."/>
            <person name="Drew J.C."/>
            <person name="Edwards S.V."/>
            <person name="Faircloth B.C."/>
            <person name="Fujita M.K."/>
            <person name="Greenwold M.J."/>
            <person name="Hoffmann F.G."/>
            <person name="Howard J.M."/>
            <person name="Iguchi T."/>
            <person name="Janes D.E."/>
            <person name="Khan S.Y."/>
            <person name="Kohno S."/>
            <person name="de Koning A.J."/>
            <person name="Lance S.L."/>
            <person name="McCarthy F.M."/>
            <person name="McCormack J.E."/>
            <person name="Merchant M.E."/>
            <person name="Peterson D.G."/>
            <person name="Pollock D.D."/>
            <person name="Pourmand N."/>
            <person name="Raney B.J."/>
            <person name="Roessler K.A."/>
            <person name="Sanford J.R."/>
            <person name="Sawyer R.H."/>
            <person name="Schmidt C.J."/>
            <person name="Triplett E.W."/>
            <person name="Tuberville T.D."/>
            <person name="Venegas-Anaya M."/>
            <person name="Howard J.T."/>
            <person name="Jarvis E.D."/>
            <person name="Guillette L.J.Jr."/>
            <person name="Glenn T.C."/>
            <person name="Green R.E."/>
            <person name="Ray D.A."/>
        </authorList>
    </citation>
    <scope>NUCLEOTIDE SEQUENCE [LARGE SCALE GENOMIC DNA]</scope>
    <source>
        <strain evidence="1">KSC_2009_1</strain>
    </source>
</reference>
<keyword evidence="2" id="KW-1185">Reference proteome</keyword>
<evidence type="ECO:0000313" key="1">
    <source>
        <dbReference type="EMBL" id="KYO36811.1"/>
    </source>
</evidence>
<evidence type="ECO:0000313" key="2">
    <source>
        <dbReference type="Proteomes" id="UP000050525"/>
    </source>
</evidence>
<sequence length="75" mass="8280">MRNPEFLAPVPSQIDPCGHGETCSKKKHLAIQNCCMYTVTERTQFTATAAWFYLQLSVKGDLPSVCLVKVAKCSS</sequence>
<organism evidence="1 2">
    <name type="scientific">Alligator mississippiensis</name>
    <name type="common">American alligator</name>
    <dbReference type="NCBI Taxonomy" id="8496"/>
    <lineage>
        <taxon>Eukaryota</taxon>
        <taxon>Metazoa</taxon>
        <taxon>Chordata</taxon>
        <taxon>Craniata</taxon>
        <taxon>Vertebrata</taxon>
        <taxon>Euteleostomi</taxon>
        <taxon>Archelosauria</taxon>
        <taxon>Archosauria</taxon>
        <taxon>Crocodylia</taxon>
        <taxon>Alligatoridae</taxon>
        <taxon>Alligatorinae</taxon>
        <taxon>Alligator</taxon>
    </lineage>
</organism>
<gene>
    <name evidence="1" type="ORF">Y1Q_0020852</name>
</gene>